<name>A0ABS8S0Q3_DATST</name>
<organism evidence="1 2">
    <name type="scientific">Datura stramonium</name>
    <name type="common">Jimsonweed</name>
    <name type="synonym">Common thornapple</name>
    <dbReference type="NCBI Taxonomy" id="4076"/>
    <lineage>
        <taxon>Eukaryota</taxon>
        <taxon>Viridiplantae</taxon>
        <taxon>Streptophyta</taxon>
        <taxon>Embryophyta</taxon>
        <taxon>Tracheophyta</taxon>
        <taxon>Spermatophyta</taxon>
        <taxon>Magnoliopsida</taxon>
        <taxon>eudicotyledons</taxon>
        <taxon>Gunneridae</taxon>
        <taxon>Pentapetalae</taxon>
        <taxon>asterids</taxon>
        <taxon>lamiids</taxon>
        <taxon>Solanales</taxon>
        <taxon>Solanaceae</taxon>
        <taxon>Solanoideae</taxon>
        <taxon>Datureae</taxon>
        <taxon>Datura</taxon>
    </lineage>
</organism>
<sequence>MSLGLSSWASLEKYASRHVWTPRSAVHHRILPLTRLYVSAQKISNRDKYTLLL</sequence>
<dbReference type="Proteomes" id="UP000823775">
    <property type="component" value="Unassembled WGS sequence"/>
</dbReference>
<evidence type="ECO:0000313" key="1">
    <source>
        <dbReference type="EMBL" id="MCD7451961.1"/>
    </source>
</evidence>
<accession>A0ABS8S0Q3</accession>
<evidence type="ECO:0000313" key="2">
    <source>
        <dbReference type="Proteomes" id="UP000823775"/>
    </source>
</evidence>
<gene>
    <name evidence="1" type="ORF">HAX54_014339</name>
</gene>
<protein>
    <submittedName>
        <fullName evidence="1">Uncharacterized protein</fullName>
    </submittedName>
</protein>
<dbReference type="EMBL" id="JACEIK010000189">
    <property type="protein sequence ID" value="MCD7451961.1"/>
    <property type="molecule type" value="Genomic_DNA"/>
</dbReference>
<reference evidence="1 2" key="1">
    <citation type="journal article" date="2021" name="BMC Genomics">
        <title>Datura genome reveals duplications of psychoactive alkaloid biosynthetic genes and high mutation rate following tissue culture.</title>
        <authorList>
            <person name="Rajewski A."/>
            <person name="Carter-House D."/>
            <person name="Stajich J."/>
            <person name="Litt A."/>
        </authorList>
    </citation>
    <scope>NUCLEOTIDE SEQUENCE [LARGE SCALE GENOMIC DNA]</scope>
    <source>
        <strain evidence="1">AR-01</strain>
    </source>
</reference>
<comment type="caution">
    <text evidence="1">The sequence shown here is derived from an EMBL/GenBank/DDBJ whole genome shotgun (WGS) entry which is preliminary data.</text>
</comment>
<feature type="non-terminal residue" evidence="1">
    <location>
        <position position="53"/>
    </location>
</feature>
<keyword evidence="2" id="KW-1185">Reference proteome</keyword>
<proteinExistence type="predicted"/>